<dbReference type="FunFam" id="3.40.50.720:FF:000084">
    <property type="entry name" value="Short-chain dehydrogenase reductase"/>
    <property type="match status" value="1"/>
</dbReference>
<dbReference type="InterPro" id="IPR020904">
    <property type="entry name" value="Sc_DH/Rdtase_CS"/>
</dbReference>
<keyword evidence="5" id="KW-1185">Reference proteome</keyword>
<dbReference type="Gene3D" id="3.40.50.720">
    <property type="entry name" value="NAD(P)-binding Rossmann-like Domain"/>
    <property type="match status" value="1"/>
</dbReference>
<comment type="caution">
    <text evidence="4">The sequence shown here is derived from an EMBL/GenBank/DDBJ whole genome shotgun (WGS) entry which is preliminary data.</text>
</comment>
<dbReference type="Pfam" id="PF13561">
    <property type="entry name" value="adh_short_C2"/>
    <property type="match status" value="1"/>
</dbReference>
<name>A0A5B2VVC6_9BACT</name>
<dbReference type="PANTHER" id="PTHR42898:SF6">
    <property type="entry name" value="NADP-DEPENDENT MANNITOL DEHYDROGENASE"/>
    <property type="match status" value="1"/>
</dbReference>
<dbReference type="PANTHER" id="PTHR42898">
    <property type="entry name" value="TROPINONE REDUCTASE"/>
    <property type="match status" value="1"/>
</dbReference>
<keyword evidence="2" id="KW-0560">Oxidoreductase</keyword>
<feature type="domain" description="Ketoreductase" evidence="3">
    <location>
        <begin position="9"/>
        <end position="191"/>
    </location>
</feature>
<dbReference type="NCBIfam" id="NF005559">
    <property type="entry name" value="PRK07231.1"/>
    <property type="match status" value="1"/>
</dbReference>
<dbReference type="InterPro" id="IPR002347">
    <property type="entry name" value="SDR_fam"/>
</dbReference>
<reference evidence="4 5" key="2">
    <citation type="submission" date="2019-09" db="EMBL/GenBank/DDBJ databases">
        <authorList>
            <person name="Jin C."/>
        </authorList>
    </citation>
    <scope>NUCLEOTIDE SEQUENCE [LARGE SCALE GENOMIC DNA]</scope>
    <source>
        <strain evidence="4 5">BN140078</strain>
    </source>
</reference>
<dbReference type="SUPFAM" id="SSF51735">
    <property type="entry name" value="NAD(P)-binding Rossmann-fold domains"/>
    <property type="match status" value="1"/>
</dbReference>
<dbReference type="AlphaFoldDB" id="A0A5B2VVC6"/>
<organism evidence="4 5">
    <name type="scientific">Chitinophaga agrisoli</name>
    <dbReference type="NCBI Taxonomy" id="2607653"/>
    <lineage>
        <taxon>Bacteria</taxon>
        <taxon>Pseudomonadati</taxon>
        <taxon>Bacteroidota</taxon>
        <taxon>Chitinophagia</taxon>
        <taxon>Chitinophagales</taxon>
        <taxon>Chitinophagaceae</taxon>
        <taxon>Chitinophaga</taxon>
    </lineage>
</organism>
<dbReference type="PRINTS" id="PR00080">
    <property type="entry name" value="SDRFAMILY"/>
</dbReference>
<dbReference type="Proteomes" id="UP000324611">
    <property type="component" value="Unassembled WGS sequence"/>
</dbReference>
<dbReference type="PROSITE" id="PS00061">
    <property type="entry name" value="ADH_SHORT"/>
    <property type="match status" value="1"/>
</dbReference>
<reference evidence="4 5" key="1">
    <citation type="submission" date="2019-09" db="EMBL/GenBank/DDBJ databases">
        <title>Chitinophaga ginsengihumi sp. nov., isolated from soil of ginseng rhizosphere.</title>
        <authorList>
            <person name="Lee J."/>
        </authorList>
    </citation>
    <scope>NUCLEOTIDE SEQUENCE [LARGE SCALE GENOMIC DNA]</scope>
    <source>
        <strain evidence="4 5">BN140078</strain>
    </source>
</reference>
<dbReference type="InterPro" id="IPR057326">
    <property type="entry name" value="KR_dom"/>
</dbReference>
<dbReference type="SMART" id="SM00822">
    <property type="entry name" value="PKS_KR"/>
    <property type="match status" value="1"/>
</dbReference>
<dbReference type="PRINTS" id="PR00081">
    <property type="entry name" value="GDHRDH"/>
</dbReference>
<dbReference type="RefSeq" id="WP_149837607.1">
    <property type="nucleotide sequence ID" value="NZ_VUOC01000002.1"/>
</dbReference>
<evidence type="ECO:0000313" key="5">
    <source>
        <dbReference type="Proteomes" id="UP000324611"/>
    </source>
</evidence>
<dbReference type="InterPro" id="IPR045000">
    <property type="entry name" value="TR"/>
</dbReference>
<evidence type="ECO:0000256" key="2">
    <source>
        <dbReference type="ARBA" id="ARBA00023002"/>
    </source>
</evidence>
<dbReference type="NCBIfam" id="NF006693">
    <property type="entry name" value="PRK09242.1"/>
    <property type="match status" value="1"/>
</dbReference>
<accession>A0A5B2VVC6</accession>
<dbReference type="EMBL" id="VUOC01000002">
    <property type="protein sequence ID" value="KAA2242734.1"/>
    <property type="molecule type" value="Genomic_DNA"/>
</dbReference>
<dbReference type="InterPro" id="IPR036291">
    <property type="entry name" value="NAD(P)-bd_dom_sf"/>
</dbReference>
<gene>
    <name evidence="4" type="ORF">F0L74_09410</name>
</gene>
<evidence type="ECO:0000313" key="4">
    <source>
        <dbReference type="EMBL" id="KAA2242734.1"/>
    </source>
</evidence>
<comment type="similarity">
    <text evidence="1">Belongs to the short-chain dehydrogenases/reductases (SDR) family.</text>
</comment>
<proteinExistence type="inferred from homology"/>
<sequence>MKPWTLTNKRALVTGGTKGIGKAIVNELLALGAEVLFTGRTVEDVKAREAEWQQQGLKAYGLAGDVTDADHLAAAIQWVESHWGSLEILVNNAGTTIRRPSVDFTTEEYRRVLDINLIAPFEWSRKLYPLLKQSGNAAVINISSVAGSLDAGTGAPYGMSKSGLNQLTRNLAGEWAKEGIRVNTVSPWYTYTPLTENVLAKPEVHDRIVSRTPMRRIAKDEEMAGVVAFLAMDKASYITGQEIKVDGGGSIGLF</sequence>
<evidence type="ECO:0000256" key="1">
    <source>
        <dbReference type="ARBA" id="ARBA00006484"/>
    </source>
</evidence>
<dbReference type="GO" id="GO:0016491">
    <property type="term" value="F:oxidoreductase activity"/>
    <property type="evidence" value="ECO:0007669"/>
    <property type="project" value="UniProtKB-KW"/>
</dbReference>
<evidence type="ECO:0000259" key="3">
    <source>
        <dbReference type="SMART" id="SM00822"/>
    </source>
</evidence>
<protein>
    <submittedName>
        <fullName evidence="4">SDR family oxidoreductase</fullName>
    </submittedName>
</protein>